<feature type="compositionally biased region" description="Polar residues" evidence="1">
    <location>
        <begin position="31"/>
        <end position="41"/>
    </location>
</feature>
<dbReference type="Proteomes" id="UP000053259">
    <property type="component" value="Unassembled WGS sequence"/>
</dbReference>
<feature type="signal peptide" evidence="2">
    <location>
        <begin position="1"/>
        <end position="22"/>
    </location>
</feature>
<keyword evidence="4" id="KW-1185">Reference proteome</keyword>
<gene>
    <name evidence="3" type="ORF">PV09_04415</name>
</gene>
<proteinExistence type="predicted"/>
<dbReference type="RefSeq" id="XP_016214548.1">
    <property type="nucleotide sequence ID" value="XM_016357756.1"/>
</dbReference>
<accession>A0A0D2AZY7</accession>
<dbReference type="HOGENOM" id="CLU_1972156_0_0_1"/>
<sequence length="127" mass="13797">MCSNSPSPSLLLTLFLIPLTSSRLGTSASLAGSNVHTNSPPSLLPNPTHGPPRKTCQSGSLLPAGCSHASARESLPLPLWGHLACSNGISFWLIRDEREMMAWQILVLGHDRTHRTHLRCCTLTYRS</sequence>
<dbReference type="VEuPathDB" id="FungiDB:PV09_04415"/>
<protein>
    <recommendedName>
        <fullName evidence="5">Secreted protein</fullName>
    </recommendedName>
</protein>
<dbReference type="GeneID" id="27312388"/>
<feature type="chain" id="PRO_5002238683" description="Secreted protein" evidence="2">
    <location>
        <begin position="23"/>
        <end position="127"/>
    </location>
</feature>
<evidence type="ECO:0000256" key="2">
    <source>
        <dbReference type="SAM" id="SignalP"/>
    </source>
</evidence>
<reference evidence="3 4" key="1">
    <citation type="submission" date="2015-01" db="EMBL/GenBank/DDBJ databases">
        <title>The Genome Sequence of Ochroconis gallopava CBS43764.</title>
        <authorList>
            <consortium name="The Broad Institute Genomics Platform"/>
            <person name="Cuomo C."/>
            <person name="de Hoog S."/>
            <person name="Gorbushina A."/>
            <person name="Stielow B."/>
            <person name="Teixiera M."/>
            <person name="Abouelleil A."/>
            <person name="Chapman S.B."/>
            <person name="Priest M."/>
            <person name="Young S.K."/>
            <person name="Wortman J."/>
            <person name="Nusbaum C."/>
            <person name="Birren B."/>
        </authorList>
    </citation>
    <scope>NUCLEOTIDE SEQUENCE [LARGE SCALE GENOMIC DNA]</scope>
    <source>
        <strain evidence="3 4">CBS 43764</strain>
    </source>
</reference>
<dbReference type="AlphaFoldDB" id="A0A0D2AZY7"/>
<organism evidence="3 4">
    <name type="scientific">Verruconis gallopava</name>
    <dbReference type="NCBI Taxonomy" id="253628"/>
    <lineage>
        <taxon>Eukaryota</taxon>
        <taxon>Fungi</taxon>
        <taxon>Dikarya</taxon>
        <taxon>Ascomycota</taxon>
        <taxon>Pezizomycotina</taxon>
        <taxon>Dothideomycetes</taxon>
        <taxon>Pleosporomycetidae</taxon>
        <taxon>Venturiales</taxon>
        <taxon>Sympoventuriaceae</taxon>
        <taxon>Verruconis</taxon>
    </lineage>
</organism>
<evidence type="ECO:0000256" key="1">
    <source>
        <dbReference type="SAM" id="MobiDB-lite"/>
    </source>
</evidence>
<evidence type="ECO:0000313" key="3">
    <source>
        <dbReference type="EMBL" id="KIW04679.1"/>
    </source>
</evidence>
<keyword evidence="2" id="KW-0732">Signal</keyword>
<name>A0A0D2AZY7_9PEZI</name>
<dbReference type="InParanoid" id="A0A0D2AZY7"/>
<feature type="region of interest" description="Disordered" evidence="1">
    <location>
        <begin position="31"/>
        <end position="55"/>
    </location>
</feature>
<evidence type="ECO:0008006" key="5">
    <source>
        <dbReference type="Google" id="ProtNLM"/>
    </source>
</evidence>
<dbReference type="EMBL" id="KN847540">
    <property type="protein sequence ID" value="KIW04679.1"/>
    <property type="molecule type" value="Genomic_DNA"/>
</dbReference>
<evidence type="ECO:0000313" key="4">
    <source>
        <dbReference type="Proteomes" id="UP000053259"/>
    </source>
</evidence>